<evidence type="ECO:0000256" key="3">
    <source>
        <dbReference type="ARBA" id="ARBA00022574"/>
    </source>
</evidence>
<dbReference type="GO" id="GO:0048188">
    <property type="term" value="C:Set1C/COMPASS complex"/>
    <property type="evidence" value="ECO:0007669"/>
    <property type="project" value="TreeGrafter"/>
</dbReference>
<dbReference type="InterPro" id="IPR001680">
    <property type="entry name" value="WD40_rpt"/>
</dbReference>
<dbReference type="EMBL" id="CAJOAZ010027252">
    <property type="protein sequence ID" value="CAF4408182.1"/>
    <property type="molecule type" value="Genomic_DNA"/>
</dbReference>
<dbReference type="AlphaFoldDB" id="A0A820PTR1"/>
<proteinExistence type="inferred from homology"/>
<feature type="repeat" description="WD" evidence="6">
    <location>
        <begin position="13"/>
        <end position="43"/>
    </location>
</feature>
<evidence type="ECO:0000256" key="6">
    <source>
        <dbReference type="PROSITE-ProRule" id="PRU00221"/>
    </source>
</evidence>
<evidence type="ECO:0000313" key="8">
    <source>
        <dbReference type="Proteomes" id="UP000663844"/>
    </source>
</evidence>
<organism evidence="7 8">
    <name type="scientific">Adineta steineri</name>
    <dbReference type="NCBI Taxonomy" id="433720"/>
    <lineage>
        <taxon>Eukaryota</taxon>
        <taxon>Metazoa</taxon>
        <taxon>Spiralia</taxon>
        <taxon>Gnathifera</taxon>
        <taxon>Rotifera</taxon>
        <taxon>Eurotatoria</taxon>
        <taxon>Bdelloidea</taxon>
        <taxon>Adinetida</taxon>
        <taxon>Adinetidae</taxon>
        <taxon>Adineta</taxon>
    </lineage>
</organism>
<dbReference type="Gene3D" id="2.130.10.10">
    <property type="entry name" value="YVTN repeat-like/Quinoprotein amine dehydrogenase"/>
    <property type="match status" value="1"/>
</dbReference>
<reference evidence="7" key="1">
    <citation type="submission" date="2021-02" db="EMBL/GenBank/DDBJ databases">
        <authorList>
            <person name="Nowell W R."/>
        </authorList>
    </citation>
    <scope>NUCLEOTIDE SEQUENCE</scope>
</reference>
<evidence type="ECO:0000256" key="5">
    <source>
        <dbReference type="ARBA" id="ARBA00023242"/>
    </source>
</evidence>
<evidence type="ECO:0000313" key="7">
    <source>
        <dbReference type="EMBL" id="CAF4408182.1"/>
    </source>
</evidence>
<feature type="non-terminal residue" evidence="7">
    <location>
        <position position="1"/>
    </location>
</feature>
<comment type="subcellular location">
    <subcellularLocation>
        <location evidence="1">Nucleus</location>
    </subcellularLocation>
</comment>
<dbReference type="InterPro" id="IPR015943">
    <property type="entry name" value="WD40/YVTN_repeat-like_dom_sf"/>
</dbReference>
<comment type="caution">
    <text evidence="7">The sequence shown here is derived from an EMBL/GenBank/DDBJ whole genome shotgun (WGS) entry which is preliminary data.</text>
</comment>
<gene>
    <name evidence="7" type="ORF">OXD698_LOCUS51866</name>
</gene>
<protein>
    <submittedName>
        <fullName evidence="7">Uncharacterized protein</fullName>
    </submittedName>
</protein>
<keyword evidence="5" id="KW-0539">Nucleus</keyword>
<keyword evidence="4" id="KW-0677">Repeat</keyword>
<dbReference type="SUPFAM" id="SSF50978">
    <property type="entry name" value="WD40 repeat-like"/>
    <property type="match status" value="1"/>
</dbReference>
<sequence length="82" mass="9076">GHQNSKNVPLEASFSPDSKYVFCGSTDGRIHVWHTSNGEKLTTLTTESSSDCIQSVQFNPKSFMLATASTHMVFWLPPVEDD</sequence>
<keyword evidence="3 6" id="KW-0853">WD repeat</keyword>
<evidence type="ECO:0000256" key="2">
    <source>
        <dbReference type="ARBA" id="ARBA00005616"/>
    </source>
</evidence>
<dbReference type="InterPro" id="IPR037867">
    <property type="entry name" value="Swd2/WDR82"/>
</dbReference>
<dbReference type="PANTHER" id="PTHR19861">
    <property type="entry name" value="WD40 REPEAT PROTEIN SWD2"/>
    <property type="match status" value="1"/>
</dbReference>
<accession>A0A820PTR1</accession>
<evidence type="ECO:0000256" key="4">
    <source>
        <dbReference type="ARBA" id="ARBA00022737"/>
    </source>
</evidence>
<dbReference type="GO" id="GO:0016070">
    <property type="term" value="P:RNA metabolic process"/>
    <property type="evidence" value="ECO:0007669"/>
    <property type="project" value="UniProtKB-ARBA"/>
</dbReference>
<evidence type="ECO:0000256" key="1">
    <source>
        <dbReference type="ARBA" id="ARBA00004123"/>
    </source>
</evidence>
<dbReference type="Proteomes" id="UP000663844">
    <property type="component" value="Unassembled WGS sequence"/>
</dbReference>
<dbReference type="PROSITE" id="PS50082">
    <property type="entry name" value="WD_REPEATS_2"/>
    <property type="match status" value="1"/>
</dbReference>
<dbReference type="InterPro" id="IPR036322">
    <property type="entry name" value="WD40_repeat_dom_sf"/>
</dbReference>
<name>A0A820PTR1_9BILA</name>
<dbReference type="Pfam" id="PF00400">
    <property type="entry name" value="WD40"/>
    <property type="match status" value="1"/>
</dbReference>
<dbReference type="GO" id="GO:0003682">
    <property type="term" value="F:chromatin binding"/>
    <property type="evidence" value="ECO:0007669"/>
    <property type="project" value="TreeGrafter"/>
</dbReference>
<comment type="similarity">
    <text evidence="2">Belongs to the WD repeat SWD2 family.</text>
</comment>
<dbReference type="PANTHER" id="PTHR19861:SF0">
    <property type="entry name" value="WD REPEAT-CONTAINING PROTEIN 82"/>
    <property type="match status" value="1"/>
</dbReference>